<proteinExistence type="predicted"/>
<organism evidence="4">
    <name type="scientific">marine sediment metagenome</name>
    <dbReference type="NCBI Taxonomy" id="412755"/>
    <lineage>
        <taxon>unclassified sequences</taxon>
        <taxon>metagenomes</taxon>
        <taxon>ecological metagenomes</taxon>
    </lineage>
</organism>
<name>A0A0F9K6X6_9ZZZZ</name>
<reference evidence="4" key="1">
    <citation type="journal article" date="2015" name="Nature">
        <title>Complex archaea that bridge the gap between prokaryotes and eukaryotes.</title>
        <authorList>
            <person name="Spang A."/>
            <person name="Saw J.H."/>
            <person name="Jorgensen S.L."/>
            <person name="Zaremba-Niedzwiedzka K."/>
            <person name="Martijn J."/>
            <person name="Lind A.E."/>
            <person name="van Eijk R."/>
            <person name="Schleper C."/>
            <person name="Guy L."/>
            <person name="Ettema T.J."/>
        </authorList>
    </citation>
    <scope>NUCLEOTIDE SEQUENCE</scope>
</reference>
<evidence type="ECO:0000256" key="2">
    <source>
        <dbReference type="ARBA" id="ARBA00022679"/>
    </source>
</evidence>
<keyword evidence="3" id="KW-1133">Transmembrane helix</keyword>
<feature type="transmembrane region" description="Helical" evidence="3">
    <location>
        <begin position="171"/>
        <end position="189"/>
    </location>
</feature>
<dbReference type="InterPro" id="IPR023467">
    <property type="entry name" value="MeTrfase_MtrH/MtxH"/>
</dbReference>
<keyword evidence="2" id="KW-0808">Transferase</keyword>
<keyword evidence="1" id="KW-0489">Methyltransferase</keyword>
<gene>
    <name evidence="4" type="ORF">LCGC14_1440980</name>
</gene>
<accession>A0A0F9K6X6</accession>
<feature type="non-terminal residue" evidence="4">
    <location>
        <position position="1"/>
    </location>
</feature>
<dbReference type="GO" id="GO:0006730">
    <property type="term" value="P:one-carbon metabolic process"/>
    <property type="evidence" value="ECO:0007669"/>
    <property type="project" value="InterPro"/>
</dbReference>
<comment type="caution">
    <text evidence="4">The sequence shown here is derived from an EMBL/GenBank/DDBJ whole genome shotgun (WGS) entry which is preliminary data.</text>
</comment>
<evidence type="ECO:0000313" key="4">
    <source>
        <dbReference type="EMBL" id="KKM70406.1"/>
    </source>
</evidence>
<dbReference type="GO" id="GO:0008168">
    <property type="term" value="F:methyltransferase activity"/>
    <property type="evidence" value="ECO:0007669"/>
    <property type="project" value="UniProtKB-KW"/>
</dbReference>
<evidence type="ECO:0000256" key="3">
    <source>
        <dbReference type="SAM" id="Phobius"/>
    </source>
</evidence>
<dbReference type="Pfam" id="PF02007">
    <property type="entry name" value="MtrH"/>
    <property type="match status" value="1"/>
</dbReference>
<dbReference type="GO" id="GO:0032259">
    <property type="term" value="P:methylation"/>
    <property type="evidence" value="ECO:0007669"/>
    <property type="project" value="UniProtKB-KW"/>
</dbReference>
<keyword evidence="3" id="KW-0812">Transmembrane</keyword>
<protein>
    <submittedName>
        <fullName evidence="4">Uncharacterized protein</fullName>
    </submittedName>
</protein>
<dbReference type="EMBL" id="LAZR01009823">
    <property type="protein sequence ID" value="KKM70406.1"/>
    <property type="molecule type" value="Genomic_DNA"/>
</dbReference>
<evidence type="ECO:0000256" key="1">
    <source>
        <dbReference type="ARBA" id="ARBA00022603"/>
    </source>
</evidence>
<sequence>TTPKAMRSYLEFFLDNFEPPFVLGGNFESRLAGIEYLEESGIKPSQYIYNTISNLKNKKELEVLQKYKINSVVVLILCSENMTSTQRYAYITEKNQPNNLSIVNGLKDMGVDKIWVDGGVISLESLAYILETQQLVSTSLKLPVGTAPNLFLFQYSSPRLNSKFHTRFRRASIISIVAWLSNFIFYGAIEDAKESFASAYQSIEFKNIIKRKNIKLFDNYG</sequence>
<dbReference type="AlphaFoldDB" id="A0A0F9K6X6"/>
<keyword evidence="3" id="KW-0472">Membrane</keyword>